<evidence type="ECO:0000256" key="1">
    <source>
        <dbReference type="ARBA" id="ARBA00022763"/>
    </source>
</evidence>
<dbReference type="SUPFAM" id="SSF56672">
    <property type="entry name" value="DNA/RNA polymerases"/>
    <property type="match status" value="1"/>
</dbReference>
<comment type="caution">
    <text evidence="2">The sequence shown here is derived from an EMBL/GenBank/DDBJ whole genome shotgun (WGS) entry which is preliminary data.</text>
</comment>
<dbReference type="RefSeq" id="WP_290317163.1">
    <property type="nucleotide sequence ID" value="NZ_JAUFPN010000144.1"/>
</dbReference>
<reference evidence="3" key="1">
    <citation type="journal article" date="2019" name="Int. J. Syst. Evol. Microbiol.">
        <title>The Global Catalogue of Microorganisms (GCM) 10K type strain sequencing project: providing services to taxonomists for standard genome sequencing and annotation.</title>
        <authorList>
            <consortium name="The Broad Institute Genomics Platform"/>
            <consortium name="The Broad Institute Genome Sequencing Center for Infectious Disease"/>
            <person name="Wu L."/>
            <person name="Ma J."/>
        </authorList>
    </citation>
    <scope>NUCLEOTIDE SEQUENCE [LARGE SCALE GENOMIC DNA]</scope>
    <source>
        <strain evidence="3">CECT 7131</strain>
    </source>
</reference>
<gene>
    <name evidence="2" type="ORF">QWZ14_13290</name>
</gene>
<name>A0ABT8A6R8_9PROT</name>
<dbReference type="Proteomes" id="UP001529369">
    <property type="component" value="Unassembled WGS sequence"/>
</dbReference>
<dbReference type="InterPro" id="IPR050356">
    <property type="entry name" value="SulA_CellDiv_inhibitor"/>
</dbReference>
<keyword evidence="3" id="KW-1185">Reference proteome</keyword>
<accession>A0ABT8A6R8</accession>
<sequence length="509" mass="54279">MTEPGRPGRFLALHLPDLATDRIRRAEPGLPPGLPLATWASLGSRRLLLAVDPVAAAAGLLPGQALADAQAIMPALLLRPADPDGDARALHGLALWARRYTPITATDPPDGLLLDITGCAHLLGGEAALLRDALARLRRLGLAARGAVAGAAATSAALARTRADNPVAVSGIEARVAGPLPLGRALRLPPALAGELSRLGLRQVQDLLDLPRAPLARRFGQAVLDRLDAVAGRHRPPLRPAVPPPELRVVRELPEPIITRAGIDAALDQLLEALCRDLLQAGLGLRRAMLSAWRVDGAVQELVVTTSLPAREPGHLRRLFAGRLERLEPDLGFERMALEAWATEPMAAGIQAGLRVGGRGDEAVAAVALAQLLDRLGQRLQVQRVAPLASHWPEHMVAALAPQAASPAVPAGWAALPQPVLLLRRPALLEAVALLAEEGPPALLCWRGAAHRLLQAEGPLRLEPEWWRARPEVPRRDYYRVELASGTRLWVCRSGAAAAPRWLLHGHLP</sequence>
<dbReference type="CDD" id="cd03468">
    <property type="entry name" value="PolY_like"/>
    <property type="match status" value="1"/>
</dbReference>
<dbReference type="PANTHER" id="PTHR35369:SF2">
    <property type="entry name" value="BLR3025 PROTEIN"/>
    <property type="match status" value="1"/>
</dbReference>
<evidence type="ECO:0000313" key="2">
    <source>
        <dbReference type="EMBL" id="MDN3565340.1"/>
    </source>
</evidence>
<protein>
    <submittedName>
        <fullName evidence="2">DNA polymerase Y family protein</fullName>
    </submittedName>
</protein>
<proteinExistence type="predicted"/>
<dbReference type="EMBL" id="JAUFPN010000144">
    <property type="protein sequence ID" value="MDN3565340.1"/>
    <property type="molecule type" value="Genomic_DNA"/>
</dbReference>
<dbReference type="InterPro" id="IPR043502">
    <property type="entry name" value="DNA/RNA_pol_sf"/>
</dbReference>
<organism evidence="2 3">
    <name type="scientific">Paeniroseomonas aquatica</name>
    <dbReference type="NCBI Taxonomy" id="373043"/>
    <lineage>
        <taxon>Bacteria</taxon>
        <taxon>Pseudomonadati</taxon>
        <taxon>Pseudomonadota</taxon>
        <taxon>Alphaproteobacteria</taxon>
        <taxon>Acetobacterales</taxon>
        <taxon>Acetobacteraceae</taxon>
        <taxon>Paeniroseomonas</taxon>
    </lineage>
</organism>
<evidence type="ECO:0000313" key="3">
    <source>
        <dbReference type="Proteomes" id="UP001529369"/>
    </source>
</evidence>
<keyword evidence="1" id="KW-0227">DNA damage</keyword>
<dbReference type="PANTHER" id="PTHR35369">
    <property type="entry name" value="BLR3025 PROTEIN-RELATED"/>
    <property type="match status" value="1"/>
</dbReference>